<dbReference type="GO" id="GO:0004806">
    <property type="term" value="F:triacylglycerol lipase activity"/>
    <property type="evidence" value="ECO:0007669"/>
    <property type="project" value="TreeGrafter"/>
</dbReference>
<dbReference type="GO" id="GO:0019433">
    <property type="term" value="P:triglyceride catabolic process"/>
    <property type="evidence" value="ECO:0007669"/>
    <property type="project" value="TreeGrafter"/>
</dbReference>
<comment type="caution">
    <text evidence="5">The sequence shown here is derived from an EMBL/GenBank/DDBJ whole genome shotgun (WGS) entry which is preliminary data.</text>
</comment>
<evidence type="ECO:0000313" key="5">
    <source>
        <dbReference type="EMBL" id="KAF7309856.1"/>
    </source>
</evidence>
<name>A0A8H6WB57_9AGAR</name>
<dbReference type="PANTHER" id="PTHR44169">
    <property type="entry name" value="NADPH-DEPENDENT 1-ACYLDIHYDROXYACETONE PHOSPHATE REDUCTASE"/>
    <property type="match status" value="1"/>
</dbReference>
<dbReference type="OrthoDB" id="2102561at2759"/>
<dbReference type="GO" id="GO:0005811">
    <property type="term" value="C:lipid droplet"/>
    <property type="evidence" value="ECO:0007669"/>
    <property type="project" value="TreeGrafter"/>
</dbReference>
<comment type="similarity">
    <text evidence="1 4">Belongs to the short-chain dehydrogenases/reductases (SDR) family.</text>
</comment>
<dbReference type="InterPro" id="IPR002347">
    <property type="entry name" value="SDR_fam"/>
</dbReference>
<dbReference type="GeneID" id="59342937"/>
<evidence type="ECO:0000313" key="6">
    <source>
        <dbReference type="Proteomes" id="UP000636479"/>
    </source>
</evidence>
<keyword evidence="6" id="KW-1185">Reference proteome</keyword>
<evidence type="ECO:0000256" key="3">
    <source>
        <dbReference type="ARBA" id="ARBA00023002"/>
    </source>
</evidence>
<dbReference type="SUPFAM" id="SSF51735">
    <property type="entry name" value="NAD(P)-binding Rossmann-fold domains"/>
    <property type="match status" value="1"/>
</dbReference>
<proteinExistence type="inferred from homology"/>
<dbReference type="InterPro" id="IPR020904">
    <property type="entry name" value="Sc_DH/Rdtase_CS"/>
</dbReference>
<dbReference type="PROSITE" id="PS00061">
    <property type="entry name" value="ADH_SHORT"/>
    <property type="match status" value="1"/>
</dbReference>
<dbReference type="RefSeq" id="XP_037223306.1">
    <property type="nucleotide sequence ID" value="XM_037360421.1"/>
</dbReference>
<dbReference type="PRINTS" id="PR00080">
    <property type="entry name" value="SDRFAMILY"/>
</dbReference>
<dbReference type="GO" id="GO:0000140">
    <property type="term" value="F:acylglycerone-phosphate reductase (NADP+) activity"/>
    <property type="evidence" value="ECO:0007669"/>
    <property type="project" value="TreeGrafter"/>
</dbReference>
<dbReference type="EMBL" id="JACAZF010000003">
    <property type="protein sequence ID" value="KAF7309856.1"/>
    <property type="molecule type" value="Genomic_DNA"/>
</dbReference>
<dbReference type="Pfam" id="PF00106">
    <property type="entry name" value="adh_short"/>
    <property type="match status" value="1"/>
</dbReference>
<dbReference type="PRINTS" id="PR00081">
    <property type="entry name" value="GDHRDH"/>
</dbReference>
<sequence length="284" mass="31884">MVQFFLPGLTWNRQLPGYRVFATARRLESMEELAALGIETSELDVTNLEAIQQLRQDISLKTGGKLDVLVNNAGQGYDQAITDASPERIREIIDVNLTAPMVMLTEFSHLLIASGDGRVAQIGSITGIMPSPFSAAYNASKAGIHAFSNSARIELAPFNVKVINVLTGVIESNIWRKGSLPDDSLYKPMEDLYQEHRINIPRETMTPTEVYARAVVRETHKTKPSSWIWIGKHTTLVWLVDTFRPRFAWDYLINHMFGFNEFVARLTSRKAQKDKPTAATMTAE</sequence>
<dbReference type="GO" id="GO:0005783">
    <property type="term" value="C:endoplasmic reticulum"/>
    <property type="evidence" value="ECO:0007669"/>
    <property type="project" value="TreeGrafter"/>
</dbReference>
<evidence type="ECO:0000256" key="1">
    <source>
        <dbReference type="ARBA" id="ARBA00006484"/>
    </source>
</evidence>
<reference evidence="5" key="1">
    <citation type="submission" date="2020-05" db="EMBL/GenBank/DDBJ databases">
        <title>Mycena genomes resolve the evolution of fungal bioluminescence.</title>
        <authorList>
            <person name="Tsai I.J."/>
        </authorList>
    </citation>
    <scope>NUCLEOTIDE SEQUENCE</scope>
    <source>
        <strain evidence="5">171206Taipei</strain>
    </source>
</reference>
<keyword evidence="3" id="KW-0560">Oxidoreductase</keyword>
<organism evidence="5 6">
    <name type="scientific">Mycena indigotica</name>
    <dbReference type="NCBI Taxonomy" id="2126181"/>
    <lineage>
        <taxon>Eukaryota</taxon>
        <taxon>Fungi</taxon>
        <taxon>Dikarya</taxon>
        <taxon>Basidiomycota</taxon>
        <taxon>Agaricomycotina</taxon>
        <taxon>Agaricomycetes</taxon>
        <taxon>Agaricomycetidae</taxon>
        <taxon>Agaricales</taxon>
        <taxon>Marasmiineae</taxon>
        <taxon>Mycenaceae</taxon>
        <taxon>Mycena</taxon>
    </lineage>
</organism>
<accession>A0A8H6WB57</accession>
<dbReference type="AlphaFoldDB" id="A0A8H6WB57"/>
<evidence type="ECO:0000256" key="4">
    <source>
        <dbReference type="RuleBase" id="RU000363"/>
    </source>
</evidence>
<dbReference type="InterPro" id="IPR036291">
    <property type="entry name" value="NAD(P)-bd_dom_sf"/>
</dbReference>
<dbReference type="GO" id="GO:0006654">
    <property type="term" value="P:phosphatidic acid biosynthetic process"/>
    <property type="evidence" value="ECO:0007669"/>
    <property type="project" value="TreeGrafter"/>
</dbReference>
<gene>
    <name evidence="5" type="ORF">MIND_00357700</name>
</gene>
<protein>
    <submittedName>
        <fullName evidence="5">Short-chain dehydrogenase/reductase family protein</fullName>
    </submittedName>
</protein>
<evidence type="ECO:0000256" key="2">
    <source>
        <dbReference type="ARBA" id="ARBA00022857"/>
    </source>
</evidence>
<dbReference type="Gene3D" id="3.40.50.720">
    <property type="entry name" value="NAD(P)-binding Rossmann-like Domain"/>
    <property type="match status" value="1"/>
</dbReference>
<dbReference type="PANTHER" id="PTHR44169:SF6">
    <property type="entry name" value="NADPH-DEPENDENT 1-ACYLDIHYDROXYACETONE PHOSPHATE REDUCTASE"/>
    <property type="match status" value="1"/>
</dbReference>
<dbReference type="Proteomes" id="UP000636479">
    <property type="component" value="Unassembled WGS sequence"/>
</dbReference>
<keyword evidence="2" id="KW-0521">NADP</keyword>